<dbReference type="EMBL" id="PTIY01000002">
    <property type="protein sequence ID" value="PPK73089.1"/>
    <property type="molecule type" value="Genomic_DNA"/>
</dbReference>
<evidence type="ECO:0000256" key="3">
    <source>
        <dbReference type="ARBA" id="ARBA00022840"/>
    </source>
</evidence>
<sequence length="269" mass="28703">MLQASELTKAYNGVVALNKLNLTVNSGEIFCLLGANGAGKTTTINLFLNFVTPTAGRALVNGIDVSAEPLEVKRHIAYIPETVMLYPSLSGLENLNYFTTLALGHKRPEHELLKLLAEAGLAKEAAFKRVSGYSKGMRQKVGIAIAMAKNAKALLLDEPTSGLDPQAANEFSKLLDRLKADGVAILMATHDLFLAKQVGTRVGIMQRGILVSTMTTDDLGHADLERIYLDIASCTDAGGAPPRTGEAEQRTEQLPSAMQGAVAGQKEAR</sequence>
<dbReference type="RefSeq" id="WP_104422363.1">
    <property type="nucleotide sequence ID" value="NZ_PTIY01000002.1"/>
</dbReference>
<organism evidence="6 7">
    <name type="scientific">Methylobacter tundripaludum</name>
    <dbReference type="NCBI Taxonomy" id="173365"/>
    <lineage>
        <taxon>Bacteria</taxon>
        <taxon>Pseudomonadati</taxon>
        <taxon>Pseudomonadota</taxon>
        <taxon>Gammaproteobacteria</taxon>
        <taxon>Methylococcales</taxon>
        <taxon>Methylococcaceae</taxon>
        <taxon>Methylobacter</taxon>
    </lineage>
</organism>
<feature type="domain" description="ABC transporter" evidence="5">
    <location>
        <begin position="2"/>
        <end position="232"/>
    </location>
</feature>
<dbReference type="Proteomes" id="UP000238071">
    <property type="component" value="Unassembled WGS sequence"/>
</dbReference>
<reference evidence="6 7" key="1">
    <citation type="submission" date="2018-02" db="EMBL/GenBank/DDBJ databases">
        <title>Subsurface microbial communities from deep shales in Ohio and West Virginia, USA.</title>
        <authorList>
            <person name="Wrighton K."/>
        </authorList>
    </citation>
    <scope>NUCLEOTIDE SEQUENCE [LARGE SCALE GENOMIC DNA]</scope>
    <source>
        <strain evidence="6 7">OWC-G53F</strain>
    </source>
</reference>
<proteinExistence type="predicted"/>
<keyword evidence="1" id="KW-0813">Transport</keyword>
<dbReference type="PANTHER" id="PTHR42939:SF1">
    <property type="entry name" value="ABC TRANSPORTER ATP-BINDING PROTEIN ALBC-RELATED"/>
    <property type="match status" value="1"/>
</dbReference>
<dbReference type="InterPro" id="IPR017871">
    <property type="entry name" value="ABC_transporter-like_CS"/>
</dbReference>
<dbReference type="InterPro" id="IPR003439">
    <property type="entry name" value="ABC_transporter-like_ATP-bd"/>
</dbReference>
<evidence type="ECO:0000313" key="6">
    <source>
        <dbReference type="EMBL" id="PPK73089.1"/>
    </source>
</evidence>
<keyword evidence="2" id="KW-0547">Nucleotide-binding</keyword>
<gene>
    <name evidence="6" type="ORF">B0F88_10268</name>
</gene>
<dbReference type="PROSITE" id="PS50893">
    <property type="entry name" value="ABC_TRANSPORTER_2"/>
    <property type="match status" value="1"/>
</dbReference>
<evidence type="ECO:0000259" key="5">
    <source>
        <dbReference type="PROSITE" id="PS50893"/>
    </source>
</evidence>
<evidence type="ECO:0000256" key="2">
    <source>
        <dbReference type="ARBA" id="ARBA00022741"/>
    </source>
</evidence>
<evidence type="ECO:0000256" key="4">
    <source>
        <dbReference type="SAM" id="MobiDB-lite"/>
    </source>
</evidence>
<dbReference type="InterPro" id="IPR027417">
    <property type="entry name" value="P-loop_NTPase"/>
</dbReference>
<dbReference type="GO" id="GO:0016887">
    <property type="term" value="F:ATP hydrolysis activity"/>
    <property type="evidence" value="ECO:0007669"/>
    <property type="project" value="InterPro"/>
</dbReference>
<evidence type="ECO:0000313" key="7">
    <source>
        <dbReference type="Proteomes" id="UP000238071"/>
    </source>
</evidence>
<dbReference type="SMART" id="SM00382">
    <property type="entry name" value="AAA"/>
    <property type="match status" value="1"/>
</dbReference>
<evidence type="ECO:0000256" key="1">
    <source>
        <dbReference type="ARBA" id="ARBA00022448"/>
    </source>
</evidence>
<dbReference type="InterPro" id="IPR051782">
    <property type="entry name" value="ABC_Transporter_VariousFunc"/>
</dbReference>
<comment type="caution">
    <text evidence="6">The sequence shown here is derived from an EMBL/GenBank/DDBJ whole genome shotgun (WGS) entry which is preliminary data.</text>
</comment>
<dbReference type="AlphaFoldDB" id="A0A2S6H6H8"/>
<dbReference type="SUPFAM" id="SSF52540">
    <property type="entry name" value="P-loop containing nucleoside triphosphate hydrolases"/>
    <property type="match status" value="1"/>
</dbReference>
<accession>A0A2S6H6H8</accession>
<dbReference type="OrthoDB" id="9778547at2"/>
<feature type="region of interest" description="Disordered" evidence="4">
    <location>
        <begin position="239"/>
        <end position="269"/>
    </location>
</feature>
<name>A0A2S6H6H8_9GAMM</name>
<dbReference type="PANTHER" id="PTHR42939">
    <property type="entry name" value="ABC TRANSPORTER ATP-BINDING PROTEIN ALBC-RELATED"/>
    <property type="match status" value="1"/>
</dbReference>
<dbReference type="PROSITE" id="PS00211">
    <property type="entry name" value="ABC_TRANSPORTER_1"/>
    <property type="match status" value="1"/>
</dbReference>
<dbReference type="InterPro" id="IPR003593">
    <property type="entry name" value="AAA+_ATPase"/>
</dbReference>
<dbReference type="Gene3D" id="3.40.50.300">
    <property type="entry name" value="P-loop containing nucleotide triphosphate hydrolases"/>
    <property type="match status" value="1"/>
</dbReference>
<dbReference type="GO" id="GO:0005524">
    <property type="term" value="F:ATP binding"/>
    <property type="evidence" value="ECO:0007669"/>
    <property type="project" value="UniProtKB-KW"/>
</dbReference>
<protein>
    <submittedName>
        <fullName evidence="6">ABC-2 type transport system ATP-binding protein</fullName>
    </submittedName>
</protein>
<dbReference type="CDD" id="cd03230">
    <property type="entry name" value="ABC_DR_subfamily_A"/>
    <property type="match status" value="1"/>
</dbReference>
<dbReference type="Pfam" id="PF00005">
    <property type="entry name" value="ABC_tran"/>
    <property type="match status" value="1"/>
</dbReference>
<keyword evidence="7" id="KW-1185">Reference proteome</keyword>
<keyword evidence="3 6" id="KW-0067">ATP-binding</keyword>